<dbReference type="RefSeq" id="WP_126834669.1">
    <property type="nucleotide sequence ID" value="NZ_PIPT01000010.1"/>
</dbReference>
<dbReference type="Proteomes" id="UP000286678">
    <property type="component" value="Unassembled WGS sequence"/>
</dbReference>
<name>A0A432XBG7_9GAMM</name>
<evidence type="ECO:0000256" key="2">
    <source>
        <dbReference type="ARBA" id="ARBA00022617"/>
    </source>
</evidence>
<dbReference type="OrthoDB" id="9795814at2"/>
<reference evidence="8" key="1">
    <citation type="journal article" date="2018" name="Front. Microbiol.">
        <title>Genome-Based Analysis Reveals the Taxonomy and Diversity of the Family Idiomarinaceae.</title>
        <authorList>
            <person name="Liu Y."/>
            <person name="Lai Q."/>
            <person name="Shao Z."/>
        </authorList>
    </citation>
    <scope>NUCLEOTIDE SEQUENCE [LARGE SCALE GENOMIC DNA]</scope>
    <source>
        <strain evidence="8">SW15</strain>
    </source>
</reference>
<evidence type="ECO:0000313" key="8">
    <source>
        <dbReference type="Proteomes" id="UP000286678"/>
    </source>
</evidence>
<dbReference type="GO" id="GO:0019825">
    <property type="term" value="F:oxygen binding"/>
    <property type="evidence" value="ECO:0007669"/>
    <property type="project" value="InterPro"/>
</dbReference>
<sequence length="139" mass="15460">MKLLQITLMSFVLLLASESAHASSLYQELGEKEGIDDLMAAFVLEIAKDERVIEHFENADIDRFHRMISLHVCELVGGPCTYDGANMIEVHTGMGITRTEFNAIVENLISAMEQQEVPVSAQNQLLDILADFHGEIVGR</sequence>
<keyword evidence="8" id="KW-1185">Reference proteome</keyword>
<evidence type="ECO:0000256" key="3">
    <source>
        <dbReference type="ARBA" id="ARBA00022723"/>
    </source>
</evidence>
<dbReference type="InterPro" id="IPR012292">
    <property type="entry name" value="Globin/Proto"/>
</dbReference>
<evidence type="ECO:0000256" key="1">
    <source>
        <dbReference type="ARBA" id="ARBA00022448"/>
    </source>
</evidence>
<keyword evidence="1" id="KW-0813">Transport</keyword>
<evidence type="ECO:0000256" key="5">
    <source>
        <dbReference type="PIRSR" id="PIRSR601486-1"/>
    </source>
</evidence>
<dbReference type="InterPro" id="IPR009050">
    <property type="entry name" value="Globin-like_sf"/>
</dbReference>
<gene>
    <name evidence="7" type="ORF">CWE21_11925</name>
</gene>
<feature type="binding site" description="distal binding residue" evidence="5">
    <location>
        <position position="91"/>
    </location>
    <ligand>
        <name>heme</name>
        <dbReference type="ChEBI" id="CHEBI:30413"/>
    </ligand>
    <ligandPart>
        <name>Fe</name>
        <dbReference type="ChEBI" id="CHEBI:18248"/>
    </ligandPart>
</feature>
<evidence type="ECO:0000256" key="6">
    <source>
        <dbReference type="SAM" id="SignalP"/>
    </source>
</evidence>
<dbReference type="InterPro" id="IPR001486">
    <property type="entry name" value="Hemoglobin_trunc"/>
</dbReference>
<dbReference type="Pfam" id="PF01152">
    <property type="entry name" value="Bac_globin"/>
    <property type="match status" value="1"/>
</dbReference>
<comment type="caution">
    <text evidence="7">The sequence shown here is derived from an EMBL/GenBank/DDBJ whole genome shotgun (WGS) entry which is preliminary data.</text>
</comment>
<feature type="signal peptide" evidence="6">
    <location>
        <begin position="1"/>
        <end position="22"/>
    </location>
</feature>
<dbReference type="AlphaFoldDB" id="A0A432XBG7"/>
<dbReference type="CDD" id="cd00454">
    <property type="entry name" value="TrHb1_N"/>
    <property type="match status" value="1"/>
</dbReference>
<protein>
    <submittedName>
        <fullName evidence="7">Group 1 truncated hemoglobin</fullName>
    </submittedName>
</protein>
<evidence type="ECO:0000256" key="4">
    <source>
        <dbReference type="ARBA" id="ARBA00023004"/>
    </source>
</evidence>
<keyword evidence="4 5" id="KW-0408">Iron</keyword>
<dbReference type="EMBL" id="PIPT01000010">
    <property type="protein sequence ID" value="RUO46091.1"/>
    <property type="molecule type" value="Genomic_DNA"/>
</dbReference>
<keyword evidence="3 5" id="KW-0479">Metal-binding</keyword>
<dbReference type="SUPFAM" id="SSF46458">
    <property type="entry name" value="Globin-like"/>
    <property type="match status" value="1"/>
</dbReference>
<dbReference type="GO" id="GO:0020037">
    <property type="term" value="F:heme binding"/>
    <property type="evidence" value="ECO:0007669"/>
    <property type="project" value="InterPro"/>
</dbReference>
<organism evidence="7 8">
    <name type="scientific">Pseudidiomarina aquimaris</name>
    <dbReference type="NCBI Taxonomy" id="641841"/>
    <lineage>
        <taxon>Bacteria</taxon>
        <taxon>Pseudomonadati</taxon>
        <taxon>Pseudomonadota</taxon>
        <taxon>Gammaproteobacteria</taxon>
        <taxon>Alteromonadales</taxon>
        <taxon>Idiomarinaceae</taxon>
        <taxon>Pseudidiomarina</taxon>
    </lineage>
</organism>
<feature type="chain" id="PRO_5019260151" evidence="6">
    <location>
        <begin position="23"/>
        <end position="139"/>
    </location>
</feature>
<proteinExistence type="predicted"/>
<accession>A0A432XBG7</accession>
<dbReference type="Gene3D" id="1.10.490.10">
    <property type="entry name" value="Globins"/>
    <property type="match status" value="1"/>
</dbReference>
<keyword evidence="6" id="KW-0732">Signal</keyword>
<evidence type="ECO:0000313" key="7">
    <source>
        <dbReference type="EMBL" id="RUO46091.1"/>
    </source>
</evidence>
<keyword evidence="2 5" id="KW-0349">Heme</keyword>
<dbReference type="GO" id="GO:0046872">
    <property type="term" value="F:metal ion binding"/>
    <property type="evidence" value="ECO:0007669"/>
    <property type="project" value="UniProtKB-KW"/>
</dbReference>